<dbReference type="Proteomes" id="UP001169760">
    <property type="component" value="Unassembled WGS sequence"/>
</dbReference>
<reference evidence="1" key="1">
    <citation type="submission" date="2023-07" db="EMBL/GenBank/DDBJ databases">
        <title>Genome content predicts the carbon catabolic preferences of heterotrophic bacteria.</title>
        <authorList>
            <person name="Gralka M."/>
        </authorList>
    </citation>
    <scope>NUCLEOTIDE SEQUENCE</scope>
    <source>
        <strain evidence="1">I3M17_2</strain>
    </source>
</reference>
<gene>
    <name evidence="1" type="ORF">Q4521_11735</name>
</gene>
<dbReference type="RefSeq" id="WP_280946024.1">
    <property type="nucleotide sequence ID" value="NZ_CP123764.1"/>
</dbReference>
<name>A0AAW7X975_9GAMM</name>
<dbReference type="AlphaFoldDB" id="A0AAW7X975"/>
<protein>
    <submittedName>
        <fullName evidence="1">Uncharacterized protein</fullName>
    </submittedName>
</protein>
<comment type="caution">
    <text evidence="1">The sequence shown here is derived from an EMBL/GenBank/DDBJ whole genome shotgun (WGS) entry which is preliminary data.</text>
</comment>
<organism evidence="1 2">
    <name type="scientific">Saccharophagus degradans</name>
    <dbReference type="NCBI Taxonomy" id="86304"/>
    <lineage>
        <taxon>Bacteria</taxon>
        <taxon>Pseudomonadati</taxon>
        <taxon>Pseudomonadota</taxon>
        <taxon>Gammaproteobacteria</taxon>
        <taxon>Cellvibrionales</taxon>
        <taxon>Cellvibrionaceae</taxon>
        <taxon>Saccharophagus</taxon>
    </lineage>
</organism>
<proteinExistence type="predicted"/>
<sequence>MKIYSVTPDTNYRLLFPEDGVYDSVFWEFNAQPLAGKLPLHFSAYFKENSDKPIPDVAWMGMLTFAFRADVATALLDILEPHGELLPCKVEGEVWYVYNVLSVAKVDVTRSSYEVDDGVNRFGLIKPHFLLEDLREKSIFKIEEDNYSATYSVDDRSTDDSILSSLFCAISAHGYTGLKFNTVFDDGAFS</sequence>
<dbReference type="EMBL" id="JAUOPB010000008">
    <property type="protein sequence ID" value="MDO6423146.1"/>
    <property type="molecule type" value="Genomic_DNA"/>
</dbReference>
<evidence type="ECO:0000313" key="2">
    <source>
        <dbReference type="Proteomes" id="UP001169760"/>
    </source>
</evidence>
<accession>A0AAW7X975</accession>
<evidence type="ECO:0000313" key="1">
    <source>
        <dbReference type="EMBL" id="MDO6423146.1"/>
    </source>
</evidence>